<reference evidence="13 14" key="1">
    <citation type="submission" date="2016-12" db="EMBL/GenBank/DDBJ databases">
        <authorList>
            <person name="Song W.-J."/>
            <person name="Kurnit D.M."/>
        </authorList>
    </citation>
    <scope>NUCLEOTIDE SEQUENCE [LARGE SCALE GENOMIC DNA]</scope>
    <source>
        <strain evidence="13 14">175</strain>
    </source>
</reference>
<keyword evidence="8 11" id="KW-0378">Hydrolase</keyword>
<sequence>MNQDWTPEQFAQCARRLKLVLTDCDGVLTDGGVYYSKHGEELKRFNIRDGMAVERLRLLAGIETGIVSGELSPSVARRAEKLQITELHLGSKDKAATVKAILERLNLNSREVAYVGDDVNDLPAFAVVGLTACPGDALSEVKAAAHIVLGRPGGHGVFREFAEMVLKARADAGAL</sequence>
<evidence type="ECO:0000256" key="4">
    <source>
        <dbReference type="ARBA" id="ARBA00011881"/>
    </source>
</evidence>
<dbReference type="CDD" id="cd01630">
    <property type="entry name" value="HAD_KDO-like"/>
    <property type="match status" value="1"/>
</dbReference>
<comment type="subunit">
    <text evidence="4 11">Homotetramer.</text>
</comment>
<accession>A0A1Y6D357</accession>
<dbReference type="EC" id="3.1.3.45" evidence="5 11"/>
<comment type="catalytic activity">
    <reaction evidence="1 11">
        <text>3-deoxy-alpha-D-manno-2-octulosonate-8-phosphate + H2O = 3-deoxy-alpha-D-manno-oct-2-ulosonate + phosphate</text>
        <dbReference type="Rhea" id="RHEA:11500"/>
        <dbReference type="ChEBI" id="CHEBI:15377"/>
        <dbReference type="ChEBI" id="CHEBI:43474"/>
        <dbReference type="ChEBI" id="CHEBI:85985"/>
        <dbReference type="ChEBI" id="CHEBI:85986"/>
        <dbReference type="EC" id="3.1.3.45"/>
    </reaction>
</comment>
<feature type="binding site" evidence="12">
    <location>
        <position position="117"/>
    </location>
    <ligand>
        <name>Mg(2+)</name>
        <dbReference type="ChEBI" id="CHEBI:18420"/>
    </ligand>
</feature>
<dbReference type="OrthoDB" id="9805604at2"/>
<feature type="binding site" evidence="12">
    <location>
        <position position="25"/>
    </location>
    <ligand>
        <name>substrate</name>
    </ligand>
</feature>
<gene>
    <name evidence="13" type="ORF">SAMN02949497_0414</name>
</gene>
<feature type="binding site" evidence="12">
    <location>
        <position position="23"/>
    </location>
    <ligand>
        <name>Mg(2+)</name>
        <dbReference type="ChEBI" id="CHEBI:18420"/>
    </ligand>
</feature>
<keyword evidence="14" id="KW-1185">Reference proteome</keyword>
<dbReference type="PANTHER" id="PTHR21485:SF3">
    <property type="entry name" value="N-ACYLNEURAMINATE CYTIDYLYLTRANSFERASE"/>
    <property type="match status" value="1"/>
</dbReference>
<dbReference type="SFLD" id="SFLDG01138">
    <property type="entry name" value="C1.6.2:_Deoxy-d-mannose-octulo"/>
    <property type="match status" value="1"/>
</dbReference>
<dbReference type="PIRSF" id="PIRSF006118">
    <property type="entry name" value="KDO8-P_Ptase"/>
    <property type="match status" value="1"/>
</dbReference>
<name>A0A1Y6D357_9GAMM</name>
<evidence type="ECO:0000256" key="10">
    <source>
        <dbReference type="ARBA" id="ARBA00031051"/>
    </source>
</evidence>
<dbReference type="NCBIfam" id="TIGR01662">
    <property type="entry name" value="HAD-SF-IIIA"/>
    <property type="match status" value="1"/>
</dbReference>
<evidence type="ECO:0000256" key="5">
    <source>
        <dbReference type="ARBA" id="ARBA00013066"/>
    </source>
</evidence>
<dbReference type="Proteomes" id="UP000192923">
    <property type="component" value="Unassembled WGS sequence"/>
</dbReference>
<dbReference type="Pfam" id="PF00702">
    <property type="entry name" value="Hydrolase"/>
    <property type="match status" value="1"/>
</dbReference>
<dbReference type="GO" id="GO:0009103">
    <property type="term" value="P:lipopolysaccharide biosynthetic process"/>
    <property type="evidence" value="ECO:0007669"/>
    <property type="project" value="UniProtKB-UniRule"/>
</dbReference>
<keyword evidence="11" id="KW-0448">Lipopolysaccharide biosynthesis</keyword>
<dbReference type="NCBIfam" id="TIGR01670">
    <property type="entry name" value="KdsC-phosphatas"/>
    <property type="match status" value="1"/>
</dbReference>
<evidence type="ECO:0000256" key="9">
    <source>
        <dbReference type="ARBA" id="ARBA00022842"/>
    </source>
</evidence>
<evidence type="ECO:0000256" key="11">
    <source>
        <dbReference type="PIRNR" id="PIRNR006118"/>
    </source>
</evidence>
<dbReference type="InterPro" id="IPR036412">
    <property type="entry name" value="HAD-like_sf"/>
</dbReference>
<dbReference type="GO" id="GO:0008781">
    <property type="term" value="F:N-acylneuraminate cytidylyltransferase activity"/>
    <property type="evidence" value="ECO:0007669"/>
    <property type="project" value="TreeGrafter"/>
</dbReference>
<dbReference type="SFLD" id="SFLDS00003">
    <property type="entry name" value="Haloacid_Dehalogenase"/>
    <property type="match status" value="1"/>
</dbReference>
<proteinExistence type="inferred from homology"/>
<comment type="function">
    <text evidence="11">Catalyzes the hydrolysis of 3-deoxy-D-manno-octulosonate 8-phosphate (KDO 8-P) to 3-deoxy-D-manno-octulosonate (KDO) and inorganic phosphate.</text>
</comment>
<evidence type="ECO:0000313" key="13">
    <source>
        <dbReference type="EMBL" id="SMF97388.1"/>
    </source>
</evidence>
<dbReference type="Gene3D" id="3.40.50.1000">
    <property type="entry name" value="HAD superfamily/HAD-like"/>
    <property type="match status" value="1"/>
</dbReference>
<evidence type="ECO:0000256" key="12">
    <source>
        <dbReference type="PIRSR" id="PIRSR006118-2"/>
    </source>
</evidence>
<evidence type="ECO:0000256" key="1">
    <source>
        <dbReference type="ARBA" id="ARBA00000898"/>
    </source>
</evidence>
<evidence type="ECO:0000256" key="3">
    <source>
        <dbReference type="ARBA" id="ARBA00005893"/>
    </source>
</evidence>
<evidence type="ECO:0000256" key="7">
    <source>
        <dbReference type="ARBA" id="ARBA00022723"/>
    </source>
</evidence>
<dbReference type="EMBL" id="FXAM01000002">
    <property type="protein sequence ID" value="SMF97388.1"/>
    <property type="molecule type" value="Genomic_DNA"/>
</dbReference>
<dbReference type="SUPFAM" id="SSF56784">
    <property type="entry name" value="HAD-like"/>
    <property type="match status" value="1"/>
</dbReference>
<dbReference type="InterPro" id="IPR006549">
    <property type="entry name" value="HAD-SF_hydro_IIIA"/>
</dbReference>
<evidence type="ECO:0000256" key="6">
    <source>
        <dbReference type="ARBA" id="ARBA00020092"/>
    </source>
</evidence>
<dbReference type="FunFam" id="3.40.50.1000:FF:000029">
    <property type="entry name" value="3-deoxy-D-manno-octulosonate 8-phosphate phosphatase KdsC"/>
    <property type="match status" value="1"/>
</dbReference>
<comment type="cofactor">
    <cofactor evidence="2 11 12">
        <name>Mg(2+)</name>
        <dbReference type="ChEBI" id="CHEBI:18420"/>
    </cofactor>
</comment>
<keyword evidence="9 11" id="KW-0460">Magnesium</keyword>
<dbReference type="RefSeq" id="WP_085216423.1">
    <property type="nucleotide sequence ID" value="NZ_FXAM01000002.1"/>
</dbReference>
<dbReference type="InterPro" id="IPR050793">
    <property type="entry name" value="CMP-NeuNAc_synthase"/>
</dbReference>
<evidence type="ECO:0000256" key="2">
    <source>
        <dbReference type="ARBA" id="ARBA00001946"/>
    </source>
</evidence>
<dbReference type="SFLD" id="SFLDG01136">
    <property type="entry name" value="C1.6:_Phosphoserine_Phosphatas"/>
    <property type="match status" value="1"/>
</dbReference>
<dbReference type="GO" id="GO:0019143">
    <property type="term" value="F:3-deoxy-manno-octulosonate-8-phosphatase activity"/>
    <property type="evidence" value="ECO:0007669"/>
    <property type="project" value="UniProtKB-UniRule"/>
</dbReference>
<protein>
    <recommendedName>
        <fullName evidence="6 11">3-deoxy-D-manno-octulosonate 8-phosphate phosphatase KdsC</fullName>
        <ecNumber evidence="5 11">3.1.3.45</ecNumber>
    </recommendedName>
    <alternativeName>
        <fullName evidence="10 11">KDO 8-P phosphatase</fullName>
    </alternativeName>
</protein>
<dbReference type="STRING" id="1760988.SAMN02949497_0414"/>
<evidence type="ECO:0000256" key="8">
    <source>
        <dbReference type="ARBA" id="ARBA00022801"/>
    </source>
</evidence>
<dbReference type="AlphaFoldDB" id="A0A1Y6D357"/>
<dbReference type="InterPro" id="IPR023214">
    <property type="entry name" value="HAD_sf"/>
</dbReference>
<dbReference type="InterPro" id="IPR010023">
    <property type="entry name" value="KdsC_fam"/>
</dbReference>
<evidence type="ECO:0000313" key="14">
    <source>
        <dbReference type="Proteomes" id="UP000192923"/>
    </source>
</evidence>
<comment type="similarity">
    <text evidence="3 11">Belongs to the KdsC family.</text>
</comment>
<dbReference type="GO" id="GO:0046872">
    <property type="term" value="F:metal ion binding"/>
    <property type="evidence" value="ECO:0007669"/>
    <property type="project" value="UniProtKB-UniRule"/>
</dbReference>
<keyword evidence="7 11" id="KW-0479">Metal-binding</keyword>
<organism evidence="13 14">
    <name type="scientific">Methylomagnum ishizawai</name>
    <dbReference type="NCBI Taxonomy" id="1760988"/>
    <lineage>
        <taxon>Bacteria</taxon>
        <taxon>Pseudomonadati</taxon>
        <taxon>Pseudomonadota</taxon>
        <taxon>Gammaproteobacteria</taxon>
        <taxon>Methylococcales</taxon>
        <taxon>Methylococcaceae</taxon>
        <taxon>Methylomagnum</taxon>
    </lineage>
</organism>
<dbReference type="PANTHER" id="PTHR21485">
    <property type="entry name" value="HAD SUPERFAMILY MEMBERS CMAS AND KDSC"/>
    <property type="match status" value="1"/>
</dbReference>